<dbReference type="Proteomes" id="UP001177670">
    <property type="component" value="Unassembled WGS sequence"/>
</dbReference>
<reference evidence="1" key="1">
    <citation type="submission" date="2021-10" db="EMBL/GenBank/DDBJ databases">
        <title>Melipona bicolor Genome sequencing and assembly.</title>
        <authorList>
            <person name="Araujo N.S."/>
            <person name="Arias M.C."/>
        </authorList>
    </citation>
    <scope>NUCLEOTIDE SEQUENCE</scope>
    <source>
        <strain evidence="1">USP_2M_L1-L4_2017</strain>
        <tissue evidence="1">Whole body</tissue>
    </source>
</reference>
<evidence type="ECO:0000313" key="2">
    <source>
        <dbReference type="Proteomes" id="UP001177670"/>
    </source>
</evidence>
<accession>A0AA40FWH3</accession>
<evidence type="ECO:0000313" key="1">
    <source>
        <dbReference type="EMBL" id="KAK1126659.1"/>
    </source>
</evidence>
<name>A0AA40FWH3_9HYME</name>
<comment type="caution">
    <text evidence="1">The sequence shown here is derived from an EMBL/GenBank/DDBJ whole genome shotgun (WGS) entry which is preliminary data.</text>
</comment>
<dbReference type="AlphaFoldDB" id="A0AA40FWH3"/>
<protein>
    <submittedName>
        <fullName evidence="1">Uncharacterized protein</fullName>
    </submittedName>
</protein>
<keyword evidence="2" id="KW-1185">Reference proteome</keyword>
<gene>
    <name evidence="1" type="ORF">K0M31_004285</name>
</gene>
<sequence>MWKLKVDFETSSNTLKFSYNSFRITTGELSRKLLKCGTKFFLQFIRCSVFEKIELSQVLSRSIFKAYFLGNDVLSEETWSHTFSTYSCASAEYQSVVHRWYIFALAMFEAYFVENDALSEKLCSTLIFVPD</sequence>
<organism evidence="1 2">
    <name type="scientific">Melipona bicolor</name>
    <dbReference type="NCBI Taxonomy" id="60889"/>
    <lineage>
        <taxon>Eukaryota</taxon>
        <taxon>Metazoa</taxon>
        <taxon>Ecdysozoa</taxon>
        <taxon>Arthropoda</taxon>
        <taxon>Hexapoda</taxon>
        <taxon>Insecta</taxon>
        <taxon>Pterygota</taxon>
        <taxon>Neoptera</taxon>
        <taxon>Endopterygota</taxon>
        <taxon>Hymenoptera</taxon>
        <taxon>Apocrita</taxon>
        <taxon>Aculeata</taxon>
        <taxon>Apoidea</taxon>
        <taxon>Anthophila</taxon>
        <taxon>Apidae</taxon>
        <taxon>Melipona</taxon>
    </lineage>
</organism>
<dbReference type="EMBL" id="JAHYIQ010000013">
    <property type="protein sequence ID" value="KAK1126659.1"/>
    <property type="molecule type" value="Genomic_DNA"/>
</dbReference>
<proteinExistence type="predicted"/>